<comment type="caution">
    <text evidence="2">The sequence shown here is derived from an EMBL/GenBank/DDBJ whole genome shotgun (WGS) entry which is preliminary data.</text>
</comment>
<dbReference type="InterPro" id="IPR016181">
    <property type="entry name" value="Acyl_CoA_acyltransferase"/>
</dbReference>
<dbReference type="Gene3D" id="3.40.630.30">
    <property type="match status" value="1"/>
</dbReference>
<evidence type="ECO:0000313" key="3">
    <source>
        <dbReference type="Proteomes" id="UP000307380"/>
    </source>
</evidence>
<keyword evidence="3" id="KW-1185">Reference proteome</keyword>
<gene>
    <name evidence="2" type="ORF">E6C70_10550</name>
</gene>
<dbReference type="RefSeq" id="WP_136424515.1">
    <property type="nucleotide sequence ID" value="NZ_SSSN01000007.1"/>
</dbReference>
<evidence type="ECO:0000259" key="1">
    <source>
        <dbReference type="PROSITE" id="PS51186"/>
    </source>
</evidence>
<sequence length="174" mass="19127">MLRLIAPDIRFHTSFVEALGEFGESSRDGSGDYAFDFTGLDDPDRFGALVDALRADALPETPRDEAFVPCTYLWMTEDDRFVGFLAIRHELTDLLLNQGGHIGYSVRPGDRRRGRATSALHQSLPAAAGLGIDRVLVTCDEDNAGSRAVIEGNGGLYEDSRFGKRRYWIDAASA</sequence>
<dbReference type="AlphaFoldDB" id="A0A4S4FW61"/>
<dbReference type="PANTHER" id="PTHR39173">
    <property type="entry name" value="ACETYLTRANSFERASE"/>
    <property type="match status" value="1"/>
</dbReference>
<dbReference type="PROSITE" id="PS51186">
    <property type="entry name" value="GNAT"/>
    <property type="match status" value="1"/>
</dbReference>
<dbReference type="GO" id="GO:0016747">
    <property type="term" value="F:acyltransferase activity, transferring groups other than amino-acyl groups"/>
    <property type="evidence" value="ECO:0007669"/>
    <property type="project" value="InterPro"/>
</dbReference>
<dbReference type="PANTHER" id="PTHR39173:SF1">
    <property type="entry name" value="ACETYLTRANSFERASE"/>
    <property type="match status" value="1"/>
</dbReference>
<organism evidence="2 3">
    <name type="scientific">Orlajensenia flava</name>
    <dbReference type="NCBI Taxonomy" id="2565934"/>
    <lineage>
        <taxon>Bacteria</taxon>
        <taxon>Bacillati</taxon>
        <taxon>Actinomycetota</taxon>
        <taxon>Actinomycetes</taxon>
        <taxon>Micrococcales</taxon>
        <taxon>Microbacteriaceae</taxon>
        <taxon>Orlajensenia</taxon>
    </lineage>
</organism>
<name>A0A4S4FW61_9MICO</name>
<dbReference type="EMBL" id="SSSN01000007">
    <property type="protein sequence ID" value="THG33876.1"/>
    <property type="molecule type" value="Genomic_DNA"/>
</dbReference>
<dbReference type="OrthoDB" id="9797989at2"/>
<dbReference type="Proteomes" id="UP000307380">
    <property type="component" value="Unassembled WGS sequence"/>
</dbReference>
<accession>A0A4S4FW61</accession>
<protein>
    <submittedName>
        <fullName evidence="2">GNAT family N-acetyltransferase</fullName>
    </submittedName>
</protein>
<proteinExistence type="predicted"/>
<evidence type="ECO:0000313" key="2">
    <source>
        <dbReference type="EMBL" id="THG33876.1"/>
    </source>
</evidence>
<keyword evidence="2" id="KW-0808">Transferase</keyword>
<reference evidence="2 3" key="1">
    <citation type="submission" date="2019-04" db="EMBL/GenBank/DDBJ databases">
        <authorList>
            <person name="Jiang L."/>
        </authorList>
    </citation>
    <scope>NUCLEOTIDE SEQUENCE [LARGE SCALE GENOMIC DNA]</scope>
    <source>
        <strain evidence="2 3">YIM 131861</strain>
    </source>
</reference>
<feature type="domain" description="N-acetyltransferase" evidence="1">
    <location>
        <begin position="35"/>
        <end position="174"/>
    </location>
</feature>
<dbReference type="SUPFAM" id="SSF55729">
    <property type="entry name" value="Acyl-CoA N-acyltransferases (Nat)"/>
    <property type="match status" value="1"/>
</dbReference>
<dbReference type="InterPro" id="IPR000182">
    <property type="entry name" value="GNAT_dom"/>
</dbReference>
<dbReference type="Pfam" id="PF13302">
    <property type="entry name" value="Acetyltransf_3"/>
    <property type="match status" value="1"/>
</dbReference>